<dbReference type="PROSITE" id="PS00018">
    <property type="entry name" value="EF_HAND_1"/>
    <property type="match status" value="10"/>
</dbReference>
<feature type="domain" description="EF-hand" evidence="6">
    <location>
        <begin position="2071"/>
        <end position="2106"/>
    </location>
</feature>
<feature type="domain" description="EF-hand" evidence="6">
    <location>
        <begin position="1744"/>
        <end position="1779"/>
    </location>
</feature>
<evidence type="ECO:0000313" key="7">
    <source>
        <dbReference type="EMBL" id="CEL93043.1"/>
    </source>
</evidence>
<dbReference type="Gene3D" id="1.10.238.10">
    <property type="entry name" value="EF-hand"/>
    <property type="match status" value="8"/>
</dbReference>
<accession>A0A0G4EAV8</accession>
<feature type="coiled-coil region" evidence="4">
    <location>
        <begin position="131"/>
        <end position="199"/>
    </location>
</feature>
<dbReference type="InterPro" id="IPR051581">
    <property type="entry name" value="Ca-bind"/>
</dbReference>
<dbReference type="OrthoDB" id="296561at2759"/>
<feature type="compositionally biased region" description="Low complexity" evidence="5">
    <location>
        <begin position="29"/>
        <end position="44"/>
    </location>
</feature>
<dbReference type="Pfam" id="PF13202">
    <property type="entry name" value="EF-hand_5"/>
    <property type="match status" value="1"/>
</dbReference>
<dbReference type="STRING" id="1169540.A0A0G4EAV8"/>
<feature type="domain" description="EF-hand" evidence="6">
    <location>
        <begin position="2107"/>
        <end position="2142"/>
    </location>
</feature>
<feature type="region of interest" description="Disordered" evidence="5">
    <location>
        <begin position="1351"/>
        <end position="1384"/>
    </location>
</feature>
<reference evidence="7 8" key="1">
    <citation type="submission" date="2014-11" db="EMBL/GenBank/DDBJ databases">
        <authorList>
            <person name="Zhu J."/>
            <person name="Qi W."/>
            <person name="Song R."/>
        </authorList>
    </citation>
    <scope>NUCLEOTIDE SEQUENCE [LARGE SCALE GENOMIC DNA]</scope>
</reference>
<dbReference type="Proteomes" id="UP000041254">
    <property type="component" value="Unassembled WGS sequence"/>
</dbReference>
<feature type="domain" description="EF-hand" evidence="6">
    <location>
        <begin position="1618"/>
        <end position="1653"/>
    </location>
</feature>
<feature type="domain" description="EF-hand" evidence="6">
    <location>
        <begin position="934"/>
        <end position="969"/>
    </location>
</feature>
<feature type="compositionally biased region" description="Basic and acidic residues" evidence="5">
    <location>
        <begin position="1"/>
        <end position="21"/>
    </location>
</feature>
<evidence type="ECO:0000256" key="5">
    <source>
        <dbReference type="SAM" id="MobiDB-lite"/>
    </source>
</evidence>
<evidence type="ECO:0000259" key="6">
    <source>
        <dbReference type="PROSITE" id="PS50222"/>
    </source>
</evidence>
<keyword evidence="3" id="KW-0106">Calcium</keyword>
<feature type="domain" description="EF-hand" evidence="6">
    <location>
        <begin position="1654"/>
        <end position="1689"/>
    </location>
</feature>
<dbReference type="InParanoid" id="A0A0G4EAV8"/>
<protein>
    <recommendedName>
        <fullName evidence="6">EF-hand domain-containing protein</fullName>
    </recommendedName>
</protein>
<evidence type="ECO:0000256" key="2">
    <source>
        <dbReference type="ARBA" id="ARBA00022737"/>
    </source>
</evidence>
<feature type="domain" description="EF-hand" evidence="6">
    <location>
        <begin position="1831"/>
        <end position="1866"/>
    </location>
</feature>
<evidence type="ECO:0000256" key="1">
    <source>
        <dbReference type="ARBA" id="ARBA00022723"/>
    </source>
</evidence>
<dbReference type="Pfam" id="PF13833">
    <property type="entry name" value="EF-hand_8"/>
    <property type="match status" value="1"/>
</dbReference>
<sequence>MAHEDDGLPLDEQHDEAHDDFLLDDLLNAPRASADAAQASAAESHPSTRAPHGGRSTQAPVPPVMQTPVYVLRPSDNSGGKRGVSSRAKSAGRKAASSKSHGGASLMPSARKGSEGALLSEKDRAERYFSVRDENNALKRHQAQLNEQIRALTVKLQRLQGDLVKSSAYPCEGLVSDEIEQLREELLEANERIRKQERLLAHDPSLKLLSHGGGYLRARAAMPLPSLPSPRRSESPIVHSLRCQLAHAKEQTERFQAQNEQLIDQLHKMAGSGIKQTATEDRMAVSAPSSSDYEVENLRKRLREADDERRSLMSKIQQLAENPFLSALEGNHMRLIRVCLQEARNVQDQLDILESERKRRAAEIDMERQQYRSAIEQNERLKVRLEDRDNQLASFHDRLRIFMGVLSSTEQEFVQQFLGELMEKDIREGKRLAPGGNMLQLVDQLRLEKAQLAEEVQAAHSLLKRETAIASSLRSLHDTDINELTDQISAMAVDSGKWRMLADQRQHAMRELQTELAKAGTSQDRLFERPDMQPSGENSLDIYIGQGQIESAVVGGDEGTSSCILVEFYDYDAAGTQEGLHMELCVLREPGERPMTLGRCQVPLGDILNATPAYPSPAVRGTATFVGDGRAVGRVDYRIRIRSPIIEHIDVHKGKRQLVDAQAATEARMMIPHGVQGIDSSLLAPTPVHTLLINVESISGLPPSARSYVYFELPEGKRHFTQTMQGGDPRFESECRVRINVSDAAALQWMSQQALHCFVFDDTAEDTSQAAVLGECHASLMPLLLKASHVLRESKCLSDPSTGKMTAAQLHVQMSMHTDAEGARQQPQPQQQPSCDHVALRIAAKMPAIETDFTRAWNMIGAKSNGLLSSRELSHLLLSLPFGLSRDGANLLISYCPALPTDRESFLTFVQKHGGQIDQGHRQLIERIAGAFERSHKTADQIFSEVDIDRSGRLSQHEFSRLLLAFDDSLTDSDLGLLWHNADKDGSGNIDRDEFAKLFFRHRGRAATDSTIVHLLDRLRKRAISEWLFGGIRETHVDRVDMSERLRELSCGLSNKELEQLLDHFAARNGLVDVESLRRELDKPPGGIDLLVHNLGSRIRRAIERTGASIEDIFARVDEDGSGRLERAEFRAFVERFEPSITPRQFQGLLDCLDKDWSGSISLRDFRAFIGDKTEERVVTETHSDGLMNRLCRCFDAHANTLLRLFLDHSGELARDEWVAELSVLPVAFSLPELDHLFWTMKGPESDRLTYDDFVAAIDQHRQLGGGKATQVLRRICEAIERAGVDLSTVFSRIDTRGLGYITPSQFASTLTSFEPSLTDTDIEYLVSLADKDHDGEIDFREFARLMRESSTDQQKPLFRLAPPLPPQQTQTGREGGAKTNHKGEEAHIASICGRIAKRFIADQRVDLSSLETMWGQGSMDHLSLRDFLPKLGAKLSADEADMLAAHLTKRGTRPVSFRQLESLLESSAVKATALDQWAIDFISRVKQAALRKGTSMEKSLNTDVISSSALKSVLKGVCVHMPETQLQRLWDVCPKESDGTVLPPVFFSYFSQSLPSYLSSVIPTGKGPFELRPPVPLRRQRIIKGDEGTRRGEPAESAVDREMAHVLLGKIRQRLEQRGLTAERAFRLMDADKSGSLSLDEFTRALSCLHLGLSSREIASVFSLIDTNNNRSISLAEFSQALSTSSPPAVTAAWLRRLTERIRGAISRAAVGVEDVWRRLADGKSSIGFAEFEKMVRAFEPSLGDGDLHRYWSLLDKDHSNALEYDEFADAFGPSTDGYPIDVSSVDWLVVLGRVYLAMEQRGDFALLEAKSPLAYADFLSILSRMQAHVSHAEAQVTFSHLDTDGDGRIDTNDIREGMDRADTCEETQKELNRLETLAMRRDGRRLLQWFSDRHPSSSITAQKFLASLLSLDPHLPSSTTTRLIHMADKTAKGRILFIPFITRFAGRAIQEPPTAPAVPSATSEEICVLMDRLVRRLEGYQLSVTQAFAMYDIDQDELLRKAEFAKALWSMNLRLALDEIELLFSHIDSAQTGQVSIGDLQRAVQGHRSQNYAQWGEDIFQRVVASLARTGLEPASALQKLDRHGNGLIDARDFTRFLKTFEPSLAEDDLIKLLCLVDKDTSGAVDADEFIKTFAAVRAPSVPVPRSPTFHDEGTFVPTLAADDPYSIILARIRGKMAGIERLVAHDDRIDAVVYGTVMKRCGIKLSAAELAGLFGRLDTDKDGYISLRDLRAALSAAPTREWADALFRRIGDAIVYTGRSLVDEMREADIDGRGAIGSGVFRGVLRGIEPRLTDQELENMTHYANKAEDGSIDIEDSLNAMARADPRTARRTLEGVAGCFAKRVRQLQDRNVLERAFARHDTAKSGIVTASQFARAITSLWPSASDSDLMQLLRFTMRGSTPTTWDQFAYEPFLRRFADDTGDFHPVAKEERGKVARHCQLLQDALVARELSLPDLVEGASLSRDVFVDRLRTHQVRVDPAALVSVLRLTAIDASGKMDTQELIPRFNLLLRERETTTAEKEKKRPLQLALPDRMCPVALTESQQHALKGILARRDKQQTGYVPFDTLVMALYDVGVDLPPWRQDQLRRWLVECGEGQEPHGHVCYLPLLTPAAQKTETISKTALTAGQALRFTASDIVLSGRARASYTAFRLECEFANHILSSPLIPAPKRNFTLFASSRLRADWSADFPLAGKDAVDTADLREVFIHCRQSIIFTVYGLPYTHENLSSSGAVTPTQQQALTPTAGERPATPPSARGGLSEMGFGWGIGEGKKLGSVALRGETFKRRGALRDVSKRELVLYWPEGSTQDTAALRVSLIVSSQNVRRLEKAIR</sequence>
<dbReference type="PANTHER" id="PTHR34524">
    <property type="entry name" value="CALCYPHOSIN"/>
    <property type="match status" value="1"/>
</dbReference>
<evidence type="ECO:0000256" key="3">
    <source>
        <dbReference type="ARBA" id="ARBA00022837"/>
    </source>
</evidence>
<dbReference type="VEuPathDB" id="CryptoDB:Vbra_3622"/>
<feature type="domain" description="EF-hand" evidence="6">
    <location>
        <begin position="2208"/>
        <end position="2243"/>
    </location>
</feature>
<dbReference type="InterPro" id="IPR018247">
    <property type="entry name" value="EF_Hand_1_Ca_BS"/>
</dbReference>
<feature type="region of interest" description="Disordered" evidence="5">
    <location>
        <begin position="2733"/>
        <end position="2760"/>
    </location>
</feature>
<dbReference type="EMBL" id="CDMY01000130">
    <property type="protein sequence ID" value="CEL93043.1"/>
    <property type="molecule type" value="Genomic_DNA"/>
</dbReference>
<feature type="coiled-coil region" evidence="4">
    <location>
        <begin position="238"/>
        <end position="265"/>
    </location>
</feature>
<evidence type="ECO:0000256" key="4">
    <source>
        <dbReference type="SAM" id="Coils"/>
    </source>
</evidence>
<name>A0A0G4EAV8_VITBC</name>
<dbReference type="SMART" id="SM00054">
    <property type="entry name" value="EFh"/>
    <property type="match status" value="18"/>
</dbReference>
<dbReference type="PROSITE" id="PS50222">
    <property type="entry name" value="EF_HAND_2"/>
    <property type="match status" value="12"/>
</dbReference>
<keyword evidence="2" id="KW-0677">Repeat</keyword>
<feature type="domain" description="EF-hand" evidence="6">
    <location>
        <begin position="2351"/>
        <end position="2386"/>
    </location>
</feature>
<keyword evidence="4" id="KW-0175">Coiled coil</keyword>
<feature type="domain" description="EF-hand" evidence="6">
    <location>
        <begin position="1318"/>
        <end position="1353"/>
    </location>
</feature>
<feature type="coiled-coil region" evidence="4">
    <location>
        <begin position="295"/>
        <end position="391"/>
    </location>
</feature>
<feature type="compositionally biased region" description="Low complexity" evidence="5">
    <location>
        <begin position="2738"/>
        <end position="2749"/>
    </location>
</feature>
<dbReference type="GO" id="GO:0005509">
    <property type="term" value="F:calcium ion binding"/>
    <property type="evidence" value="ECO:0007669"/>
    <property type="project" value="InterPro"/>
</dbReference>
<dbReference type="PANTHER" id="PTHR34524:SF6">
    <property type="entry name" value="CALCYPHOSINE LIKE"/>
    <property type="match status" value="1"/>
</dbReference>
<dbReference type="CDD" id="cd00051">
    <property type="entry name" value="EFh"/>
    <property type="match status" value="6"/>
</dbReference>
<feature type="domain" description="EF-hand" evidence="6">
    <location>
        <begin position="1105"/>
        <end position="1140"/>
    </location>
</feature>
<organism evidence="7 8">
    <name type="scientific">Vitrella brassicaformis (strain CCMP3155)</name>
    <dbReference type="NCBI Taxonomy" id="1169540"/>
    <lineage>
        <taxon>Eukaryota</taxon>
        <taxon>Sar</taxon>
        <taxon>Alveolata</taxon>
        <taxon>Colpodellida</taxon>
        <taxon>Vitrellaceae</taxon>
        <taxon>Vitrella</taxon>
    </lineage>
</organism>
<dbReference type="InterPro" id="IPR011992">
    <property type="entry name" value="EF-hand-dom_pair"/>
</dbReference>
<evidence type="ECO:0000313" key="8">
    <source>
        <dbReference type="Proteomes" id="UP000041254"/>
    </source>
</evidence>
<proteinExistence type="predicted"/>
<dbReference type="SUPFAM" id="SSF47473">
    <property type="entry name" value="EF-hand"/>
    <property type="match status" value="8"/>
</dbReference>
<feature type="domain" description="EF-hand" evidence="6">
    <location>
        <begin position="970"/>
        <end position="1005"/>
    </location>
</feature>
<keyword evidence="1" id="KW-0479">Metal-binding</keyword>
<feature type="region of interest" description="Disordered" evidence="5">
    <location>
        <begin position="1"/>
        <end position="118"/>
    </location>
</feature>
<dbReference type="InterPro" id="IPR002048">
    <property type="entry name" value="EF_hand_dom"/>
</dbReference>
<dbReference type="Pfam" id="PF13499">
    <property type="entry name" value="EF-hand_7"/>
    <property type="match status" value="4"/>
</dbReference>
<keyword evidence="8" id="KW-1185">Reference proteome</keyword>
<gene>
    <name evidence="7" type="ORF">Vbra_3622</name>
</gene>
<feature type="compositionally biased region" description="Low complexity" evidence="5">
    <location>
        <begin position="85"/>
        <end position="105"/>
    </location>
</feature>